<dbReference type="InterPro" id="IPR025293">
    <property type="entry name" value="YfiR/HmsC-like"/>
</dbReference>
<evidence type="ECO:0008006" key="4">
    <source>
        <dbReference type="Google" id="ProtNLM"/>
    </source>
</evidence>
<gene>
    <name evidence="2" type="ORF">C4K68_11270</name>
</gene>
<keyword evidence="1" id="KW-1133">Transmembrane helix</keyword>
<evidence type="ECO:0000256" key="1">
    <source>
        <dbReference type="SAM" id="Phobius"/>
    </source>
</evidence>
<comment type="caution">
    <text evidence="2">The sequence shown here is derived from an EMBL/GenBank/DDBJ whole genome shotgun (WGS) entry which is preliminary data.</text>
</comment>
<name>A0A2S5KQP0_9PROT</name>
<dbReference type="OrthoDB" id="277577at2"/>
<keyword evidence="1" id="KW-0472">Membrane</keyword>
<organism evidence="2 3">
    <name type="scientific">Proteobacteria bacterium 228</name>
    <dbReference type="NCBI Taxonomy" id="2083153"/>
    <lineage>
        <taxon>Bacteria</taxon>
        <taxon>Pseudomonadati</taxon>
        <taxon>Pseudomonadota</taxon>
    </lineage>
</organism>
<evidence type="ECO:0000313" key="3">
    <source>
        <dbReference type="Proteomes" id="UP000238196"/>
    </source>
</evidence>
<protein>
    <recommendedName>
        <fullName evidence="4">DUF4154 domain-containing protein</fullName>
    </recommendedName>
</protein>
<dbReference type="Proteomes" id="UP000238196">
    <property type="component" value="Unassembled WGS sequence"/>
</dbReference>
<keyword evidence="1" id="KW-0812">Transmembrane</keyword>
<evidence type="ECO:0000313" key="2">
    <source>
        <dbReference type="EMBL" id="PPC77003.1"/>
    </source>
</evidence>
<accession>A0A2S5KQP0</accession>
<dbReference type="Pfam" id="PF13689">
    <property type="entry name" value="DUF4154"/>
    <property type="match status" value="1"/>
</dbReference>
<dbReference type="EMBL" id="PRLP01000035">
    <property type="protein sequence ID" value="PPC77003.1"/>
    <property type="molecule type" value="Genomic_DNA"/>
</dbReference>
<dbReference type="AlphaFoldDB" id="A0A2S5KQP0"/>
<proteinExistence type="predicted"/>
<sequence>MTHQQSKLHSIEGTNATTCHRSVRRFVSLHLLIIVASLAGLLASSCLADTASRSVKAAYLYNFALFTEWPERIGAPFRLCVLGDSTMDEALHRLEGKPVQQGSRVEIVHTELDQDWSSCRMFFLDSEHQDNLSQALHKLASLPVLTVADGDEGVPRGFMIGLANRDNRLQFDINLYAARNVGLNFSARLLKLANDVASR</sequence>
<reference evidence="2 3" key="1">
    <citation type="submission" date="2018-02" db="EMBL/GenBank/DDBJ databases">
        <title>novel marine gammaproteobacteria from coastal saline agro ecosystem.</title>
        <authorList>
            <person name="Krishnan R."/>
            <person name="Ramesh Kumar N."/>
        </authorList>
    </citation>
    <scope>NUCLEOTIDE SEQUENCE [LARGE SCALE GENOMIC DNA]</scope>
    <source>
        <strain evidence="2 3">228</strain>
    </source>
</reference>
<feature type="transmembrane region" description="Helical" evidence="1">
    <location>
        <begin position="26"/>
        <end position="44"/>
    </location>
</feature>